<dbReference type="InterPro" id="IPR046373">
    <property type="entry name" value="Acyl-CoA_Oxase/DH_mid-dom_sf"/>
</dbReference>
<evidence type="ECO:0000256" key="14">
    <source>
        <dbReference type="ARBA" id="ARBA00049038"/>
    </source>
</evidence>
<evidence type="ECO:0000256" key="3">
    <source>
        <dbReference type="ARBA" id="ARBA00009347"/>
    </source>
</evidence>
<keyword evidence="5 17" id="KW-0285">Flavoprotein</keyword>
<dbReference type="PANTHER" id="PTHR43884">
    <property type="entry name" value="ACYL-COA DEHYDROGENASE"/>
    <property type="match status" value="1"/>
</dbReference>
<dbReference type="Pfam" id="PF21343">
    <property type="entry name" value="ACAD9-ACADV_C"/>
    <property type="match status" value="1"/>
</dbReference>
<comment type="catalytic activity">
    <reaction evidence="16">
        <text>octadecanoyl-CoA + oxidized [electron-transfer flavoprotein] + H(+) = (2E)-octadecenoyl-CoA + reduced [electron-transfer flavoprotein]</text>
        <dbReference type="Rhea" id="RHEA:47240"/>
        <dbReference type="Rhea" id="RHEA-COMP:10685"/>
        <dbReference type="Rhea" id="RHEA-COMP:10686"/>
        <dbReference type="ChEBI" id="CHEBI:15378"/>
        <dbReference type="ChEBI" id="CHEBI:57394"/>
        <dbReference type="ChEBI" id="CHEBI:57692"/>
        <dbReference type="ChEBI" id="CHEBI:58307"/>
        <dbReference type="ChEBI" id="CHEBI:71412"/>
    </reaction>
    <physiologicalReaction direction="left-to-right" evidence="16">
        <dbReference type="Rhea" id="RHEA:47241"/>
    </physiologicalReaction>
</comment>
<keyword evidence="12" id="KW-0472">Membrane</keyword>
<evidence type="ECO:0000313" key="23">
    <source>
        <dbReference type="RefSeq" id="XP_022296716.1"/>
    </source>
</evidence>
<evidence type="ECO:0000256" key="12">
    <source>
        <dbReference type="ARBA" id="ARBA00023136"/>
    </source>
</evidence>
<evidence type="ECO:0000256" key="17">
    <source>
        <dbReference type="RuleBase" id="RU362125"/>
    </source>
</evidence>
<comment type="subcellular location">
    <subcellularLocation>
        <location evidence="2">Mitochondrion inner membrane</location>
        <topology evidence="2">Peripheral membrane protein</topology>
    </subcellularLocation>
</comment>
<dbReference type="InterPro" id="IPR009075">
    <property type="entry name" value="AcylCo_DH/oxidase_C"/>
</dbReference>
<sequence length="664" mass="73325">MFKASVRRLFLQSLRQTAHFREGLETTTGSLQRLKFYSTQTPVKDASGTAVSEKEAEETRIKKKLPSSNTPFIRELFLGRFTKEMLQFPEMTKEELENLNQMVQPIEKFFNEGLDSKSIDVNAKIPNEVLQSLKDLGLFGQQIPEEYGGLGLNATEFARLAEITALDGSIAVTLAAHQSIGLKGILIAGNAEQKSRYLPKLATGEHVAAFCLTEPSSGSDAASIQTRATLSDDGKTFLLNGGKIWISNGGIADIFTVFAKTKVLVDGVEKDKVTAFVVEREFGGITSGKPEDKLGIRGSNTCEVHFDNTPVPIENVLGEVGGGFKVAMNILNSGRFSMGSSGAGILKKLIGMTCEHAVSRKQFGSPLSEFGLIQEKFAKMTITTYAMESMAYMTAGVLDLYEKADVSLEAAIVKVFSSEGCWTCVNECLQILGGLGYMKDYPYERYLRDGRILMIFEGTNEILRLFIALEGMKAAGKELKDAVKVARNPWKNPSVAWSMYKKALDRKFRSNKSEQGIALRKPNNSKLLLMDILHNTFKNESLLLEGCTEAFQKVVEHLLITHGKEIVSAQMDLAKVADIVIDLYAMTACLSRANRSYCLGLQNADHEITITKAFCKDAAKRIDRNLKEIYSGPVENNSENYEHIAQTVFKHGGYAAAHPLDRMW</sequence>
<evidence type="ECO:0000256" key="10">
    <source>
        <dbReference type="ARBA" id="ARBA00023002"/>
    </source>
</evidence>
<comment type="similarity">
    <text evidence="3 17">Belongs to the acyl-CoA dehydrogenase family.</text>
</comment>
<comment type="catalytic activity">
    <reaction evidence="15">
        <text>eicosanoyl-CoA + oxidized [electron-transfer flavoprotein] + H(+) = (2E)-eicosenoyl-CoA + reduced [electron-transfer flavoprotein]</text>
        <dbReference type="Rhea" id="RHEA:47236"/>
        <dbReference type="Rhea" id="RHEA-COMP:10685"/>
        <dbReference type="Rhea" id="RHEA-COMP:10686"/>
        <dbReference type="ChEBI" id="CHEBI:15378"/>
        <dbReference type="ChEBI" id="CHEBI:57380"/>
        <dbReference type="ChEBI" id="CHEBI:57692"/>
        <dbReference type="ChEBI" id="CHEBI:58307"/>
        <dbReference type="ChEBI" id="CHEBI:74691"/>
    </reaction>
    <physiologicalReaction direction="left-to-right" evidence="15">
        <dbReference type="Rhea" id="RHEA:47237"/>
    </physiologicalReaction>
</comment>
<evidence type="ECO:0000313" key="22">
    <source>
        <dbReference type="Proteomes" id="UP000694844"/>
    </source>
</evidence>
<keyword evidence="10 17" id="KW-0560">Oxidoreductase</keyword>
<keyword evidence="8" id="KW-0809">Transit peptide</keyword>
<evidence type="ECO:0000256" key="7">
    <source>
        <dbReference type="ARBA" id="ARBA00022827"/>
    </source>
</evidence>
<dbReference type="FunFam" id="1.20.140.10:FF:000008">
    <property type="entry name" value="acyl-CoA dehydrogenase family member 9, mitochondrial"/>
    <property type="match status" value="1"/>
</dbReference>
<evidence type="ECO:0000256" key="11">
    <source>
        <dbReference type="ARBA" id="ARBA00023128"/>
    </source>
</evidence>
<dbReference type="InterPro" id="IPR036250">
    <property type="entry name" value="AcylCo_DH-like_C"/>
</dbReference>
<evidence type="ECO:0000259" key="21">
    <source>
        <dbReference type="Pfam" id="PF21343"/>
    </source>
</evidence>
<dbReference type="Gene3D" id="1.20.140.10">
    <property type="entry name" value="Butyryl-CoA Dehydrogenase, subunit A, domain 3"/>
    <property type="match status" value="2"/>
</dbReference>
<dbReference type="AlphaFoldDB" id="A0A8B8AZX8"/>
<dbReference type="InterPro" id="IPR013786">
    <property type="entry name" value="AcylCoA_DH/ox_N"/>
</dbReference>
<dbReference type="OrthoDB" id="2588832at2759"/>
<evidence type="ECO:0000256" key="4">
    <source>
        <dbReference type="ARBA" id="ARBA00022553"/>
    </source>
</evidence>
<reference evidence="23 24" key="1">
    <citation type="submission" date="2025-04" db="UniProtKB">
        <authorList>
            <consortium name="RefSeq"/>
        </authorList>
    </citation>
    <scope>IDENTIFICATION</scope>
    <source>
        <tissue evidence="23 24">Whole sample</tissue>
    </source>
</reference>
<keyword evidence="4" id="KW-0597">Phosphoprotein</keyword>
<name>A0A8B8AZX8_CRAVI</name>
<dbReference type="InterPro" id="IPR006091">
    <property type="entry name" value="Acyl-CoA_Oxase/DH_mid-dom"/>
</dbReference>
<dbReference type="Pfam" id="PF00441">
    <property type="entry name" value="Acyl-CoA_dh_1"/>
    <property type="match status" value="1"/>
</dbReference>
<dbReference type="Proteomes" id="UP000694844">
    <property type="component" value="Chromosome 8"/>
</dbReference>
<feature type="domain" description="Acyl-CoA dehydrogenase/oxidase C-terminal" evidence="18">
    <location>
        <begin position="321"/>
        <end position="468"/>
    </location>
</feature>
<dbReference type="GeneID" id="111106354"/>
<dbReference type="InterPro" id="IPR049448">
    <property type="entry name" value="ACAD9/ACADV-like_C"/>
</dbReference>
<dbReference type="PANTHER" id="PTHR43884:SF9">
    <property type="entry name" value="COMPLEX I ASSEMBLY FACTOR ACAD9, MITOCHONDRIAL"/>
    <property type="match status" value="1"/>
</dbReference>
<feature type="domain" description="ACAD9/ACADV-like C-terminal" evidence="21">
    <location>
        <begin position="537"/>
        <end position="654"/>
    </location>
</feature>
<evidence type="ECO:0000256" key="16">
    <source>
        <dbReference type="ARBA" id="ARBA00049224"/>
    </source>
</evidence>
<dbReference type="GO" id="GO:0003995">
    <property type="term" value="F:acyl-CoA dehydrogenase activity"/>
    <property type="evidence" value="ECO:0007669"/>
    <property type="project" value="InterPro"/>
</dbReference>
<dbReference type="Gene3D" id="2.40.110.10">
    <property type="entry name" value="Butyryl-CoA Dehydrogenase, subunit A, domain 2"/>
    <property type="match status" value="1"/>
</dbReference>
<evidence type="ECO:0000259" key="19">
    <source>
        <dbReference type="Pfam" id="PF02770"/>
    </source>
</evidence>
<dbReference type="SUPFAM" id="SSF56645">
    <property type="entry name" value="Acyl-CoA dehydrogenase NM domain-like"/>
    <property type="match status" value="1"/>
</dbReference>
<dbReference type="Pfam" id="PF02770">
    <property type="entry name" value="Acyl-CoA_dh_M"/>
    <property type="match status" value="1"/>
</dbReference>
<proteinExistence type="inferred from homology"/>
<dbReference type="SUPFAM" id="SSF47203">
    <property type="entry name" value="Acyl-CoA dehydrogenase C-terminal domain-like"/>
    <property type="match status" value="1"/>
</dbReference>
<evidence type="ECO:0000256" key="2">
    <source>
        <dbReference type="ARBA" id="ARBA00004637"/>
    </source>
</evidence>
<dbReference type="FunFam" id="1.10.540.10:FF:000001">
    <property type="entry name" value="Very long-chain-specific acyl-CoA dehydrogenase, mitochondrial"/>
    <property type="match status" value="1"/>
</dbReference>
<evidence type="ECO:0000256" key="1">
    <source>
        <dbReference type="ARBA" id="ARBA00001974"/>
    </source>
</evidence>
<evidence type="ECO:0000256" key="15">
    <source>
        <dbReference type="ARBA" id="ARBA00049140"/>
    </source>
</evidence>
<dbReference type="GO" id="GO:0006631">
    <property type="term" value="P:fatty acid metabolic process"/>
    <property type="evidence" value="ECO:0007669"/>
    <property type="project" value="UniProtKB-ARBA"/>
</dbReference>
<gene>
    <name evidence="23 24" type="primary">LOC111106354</name>
</gene>
<evidence type="ECO:0000256" key="8">
    <source>
        <dbReference type="ARBA" id="ARBA00022946"/>
    </source>
</evidence>
<dbReference type="PROSITE" id="PS00073">
    <property type="entry name" value="ACYL_COA_DH_2"/>
    <property type="match status" value="1"/>
</dbReference>
<protein>
    <submittedName>
        <fullName evidence="23">Acyl-CoA dehydrogenase family member 9, mitochondrial-like isoform X1</fullName>
    </submittedName>
    <submittedName>
        <fullName evidence="24">Acyl-CoA dehydrogenase family member 9, mitochondrial-like isoform X2</fullName>
    </submittedName>
</protein>
<keyword evidence="7 17" id="KW-0274">FAD</keyword>
<dbReference type="FunFam" id="2.40.110.10:FF:000006">
    <property type="entry name" value="very long-chain specific acyl-CoA dehydrogenase, mitochondrial"/>
    <property type="match status" value="1"/>
</dbReference>
<dbReference type="InterPro" id="IPR009100">
    <property type="entry name" value="AcylCoA_DH/oxidase_NM_dom_sf"/>
</dbReference>
<keyword evidence="22" id="KW-1185">Reference proteome</keyword>
<dbReference type="RefSeq" id="XP_022296716.1">
    <property type="nucleotide sequence ID" value="XM_022441008.1"/>
</dbReference>
<dbReference type="GO" id="GO:0050660">
    <property type="term" value="F:flavin adenine dinucleotide binding"/>
    <property type="evidence" value="ECO:0007669"/>
    <property type="project" value="InterPro"/>
</dbReference>
<keyword evidence="9" id="KW-0007">Acetylation</keyword>
<accession>A0A8B8AZX8</accession>
<evidence type="ECO:0000259" key="18">
    <source>
        <dbReference type="Pfam" id="PF00441"/>
    </source>
</evidence>
<dbReference type="RefSeq" id="XP_022296717.1">
    <property type="nucleotide sequence ID" value="XM_022441009.1"/>
</dbReference>
<evidence type="ECO:0000256" key="6">
    <source>
        <dbReference type="ARBA" id="ARBA00022792"/>
    </source>
</evidence>
<dbReference type="PROSITE" id="PS00072">
    <property type="entry name" value="ACYL_COA_DH_1"/>
    <property type="match status" value="1"/>
</dbReference>
<dbReference type="Gene3D" id="1.10.540.10">
    <property type="entry name" value="Acyl-CoA dehydrogenase/oxidase, N-terminal domain"/>
    <property type="match status" value="1"/>
</dbReference>
<dbReference type="KEGG" id="cvn:111106354"/>
<comment type="catalytic activity">
    <reaction evidence="13">
        <text>oxidized [electron-transfer flavoprotein] + hexadecanoyl-CoA + H(+) = (2E)-hexadecenoyl-CoA + reduced [electron-transfer flavoprotein]</text>
        <dbReference type="Rhea" id="RHEA:43448"/>
        <dbReference type="Rhea" id="RHEA-COMP:10685"/>
        <dbReference type="Rhea" id="RHEA-COMP:10686"/>
        <dbReference type="ChEBI" id="CHEBI:15378"/>
        <dbReference type="ChEBI" id="CHEBI:57379"/>
        <dbReference type="ChEBI" id="CHEBI:57692"/>
        <dbReference type="ChEBI" id="CHEBI:58307"/>
        <dbReference type="ChEBI" id="CHEBI:61526"/>
    </reaction>
    <physiologicalReaction direction="left-to-right" evidence="13">
        <dbReference type="Rhea" id="RHEA:43449"/>
    </physiologicalReaction>
</comment>
<dbReference type="Pfam" id="PF02771">
    <property type="entry name" value="Acyl-CoA_dh_N"/>
    <property type="match status" value="1"/>
</dbReference>
<keyword evidence="6" id="KW-0999">Mitochondrion inner membrane</keyword>
<evidence type="ECO:0000313" key="24">
    <source>
        <dbReference type="RefSeq" id="XP_022296717.1"/>
    </source>
</evidence>
<keyword evidence="11" id="KW-0496">Mitochondrion</keyword>
<dbReference type="GO" id="GO:0005743">
    <property type="term" value="C:mitochondrial inner membrane"/>
    <property type="evidence" value="ECO:0007669"/>
    <property type="project" value="UniProtKB-SubCell"/>
</dbReference>
<organism evidence="22 24">
    <name type="scientific">Crassostrea virginica</name>
    <name type="common">Eastern oyster</name>
    <dbReference type="NCBI Taxonomy" id="6565"/>
    <lineage>
        <taxon>Eukaryota</taxon>
        <taxon>Metazoa</taxon>
        <taxon>Spiralia</taxon>
        <taxon>Lophotrochozoa</taxon>
        <taxon>Mollusca</taxon>
        <taxon>Bivalvia</taxon>
        <taxon>Autobranchia</taxon>
        <taxon>Pteriomorphia</taxon>
        <taxon>Ostreida</taxon>
        <taxon>Ostreoidea</taxon>
        <taxon>Ostreidae</taxon>
        <taxon>Crassostrea</taxon>
    </lineage>
</organism>
<evidence type="ECO:0000256" key="9">
    <source>
        <dbReference type="ARBA" id="ARBA00022990"/>
    </source>
</evidence>
<comment type="catalytic activity">
    <reaction evidence="14">
        <text>tetradecanoyl-CoA + oxidized [electron-transfer flavoprotein] + H(+) = (2E)-tetradecenoyl-CoA + reduced [electron-transfer flavoprotein]</text>
        <dbReference type="Rhea" id="RHEA:47316"/>
        <dbReference type="Rhea" id="RHEA-COMP:10685"/>
        <dbReference type="Rhea" id="RHEA-COMP:10686"/>
        <dbReference type="ChEBI" id="CHEBI:15378"/>
        <dbReference type="ChEBI" id="CHEBI:57385"/>
        <dbReference type="ChEBI" id="CHEBI:57692"/>
        <dbReference type="ChEBI" id="CHEBI:58307"/>
        <dbReference type="ChEBI" id="CHEBI:61405"/>
    </reaction>
    <physiologicalReaction direction="left-to-right" evidence="14">
        <dbReference type="Rhea" id="RHEA:47317"/>
    </physiologicalReaction>
</comment>
<dbReference type="InterPro" id="IPR006089">
    <property type="entry name" value="Acyl-CoA_DH_CS"/>
</dbReference>
<evidence type="ECO:0000256" key="5">
    <source>
        <dbReference type="ARBA" id="ARBA00022630"/>
    </source>
</evidence>
<feature type="domain" description="Acyl-CoA dehydrogenase/oxidase N-terminal" evidence="20">
    <location>
        <begin position="100"/>
        <end position="205"/>
    </location>
</feature>
<feature type="domain" description="Acyl-CoA oxidase/dehydrogenase middle" evidence="19">
    <location>
        <begin position="209"/>
        <end position="308"/>
    </location>
</feature>
<dbReference type="InterPro" id="IPR037069">
    <property type="entry name" value="AcylCoA_DH/ox_N_sf"/>
</dbReference>
<evidence type="ECO:0000259" key="20">
    <source>
        <dbReference type="Pfam" id="PF02771"/>
    </source>
</evidence>
<evidence type="ECO:0000256" key="13">
    <source>
        <dbReference type="ARBA" id="ARBA00047916"/>
    </source>
</evidence>
<comment type="cofactor">
    <cofactor evidence="1 17">
        <name>FAD</name>
        <dbReference type="ChEBI" id="CHEBI:57692"/>
    </cofactor>
</comment>